<feature type="region of interest" description="Disordered" evidence="2">
    <location>
        <begin position="90"/>
        <end position="114"/>
    </location>
</feature>
<proteinExistence type="inferred from homology"/>
<dbReference type="AlphaFoldDB" id="A0A4Q9H1Y7"/>
<organism evidence="3 4">
    <name type="scientific">Aquabacterium lacunae</name>
    <dbReference type="NCBI Taxonomy" id="2528630"/>
    <lineage>
        <taxon>Bacteria</taxon>
        <taxon>Pseudomonadati</taxon>
        <taxon>Pseudomonadota</taxon>
        <taxon>Betaproteobacteria</taxon>
        <taxon>Burkholderiales</taxon>
        <taxon>Aquabacterium</taxon>
    </lineage>
</organism>
<dbReference type="RefSeq" id="WP_130966148.1">
    <property type="nucleotide sequence ID" value="NZ_SIXI01000001.1"/>
</dbReference>
<sequence>MSISNIIDRRLAGKNKSVGNRERFLRRYKGQVREAVQRAINGRSIRDIEKGEDIAIPKKDLSEPVFHHGQGGTRDMVHPGNREYVRGDRIAKPEGQGGQGGRGDQASDSGEGEDDFVFSLSKEEFMQIFFEDLALPNLVKTALAEVPEWKSQRAGYSSDGTPNNLHVVRSMRGALGRRIALGASSRGEVREIEHRLGELKEREGAASDDALVRDIAAEIEKLEDRLNHLKARLQGIPYLDPIDLRYRSRIKVPVPTTKAVMFCVMDVSGSMDEQRKELSKRFFILLYLFLTRHYDKIELVFIRHHTQAQEVTEDEFFHATETGGTVVSSALVLLDEVMQARYPTSEWNLYVAQASDGDNWHHDSSRCTEILENKILPLVRYFAYVQVAQTEQNLWEEYLALSERHKHFAMRKVLDQSQIYPVFRELFKKEGVDA</sequence>
<dbReference type="PANTHER" id="PTHR30510:SF2">
    <property type="entry name" value="UPF0229 PROTEIN YEAH"/>
    <property type="match status" value="1"/>
</dbReference>
<gene>
    <name evidence="3" type="ORF">EYS42_01815</name>
</gene>
<comment type="caution">
    <text evidence="3">The sequence shown here is derived from an EMBL/GenBank/DDBJ whole genome shotgun (WGS) entry which is preliminary data.</text>
</comment>
<evidence type="ECO:0000256" key="2">
    <source>
        <dbReference type="SAM" id="MobiDB-lite"/>
    </source>
</evidence>
<reference evidence="3 4" key="1">
    <citation type="submission" date="2019-02" db="EMBL/GenBank/DDBJ databases">
        <title>Aquabacterium sp. strain KMB7.</title>
        <authorList>
            <person name="Chen W.-M."/>
        </authorList>
    </citation>
    <scope>NUCLEOTIDE SEQUENCE [LARGE SCALE GENOMIC DNA]</scope>
    <source>
        <strain evidence="3 4">KMB7</strain>
    </source>
</reference>
<dbReference type="Pfam" id="PF04285">
    <property type="entry name" value="DUF444"/>
    <property type="match status" value="1"/>
</dbReference>
<dbReference type="HAMAP" id="MF_01232">
    <property type="entry name" value="UPF0229"/>
    <property type="match status" value="1"/>
</dbReference>
<dbReference type="NCBIfam" id="NF003708">
    <property type="entry name" value="PRK05325.1-3"/>
    <property type="match status" value="1"/>
</dbReference>
<accession>A0A4Q9H1Y7</accession>
<dbReference type="OrthoDB" id="9788289at2"/>
<keyword evidence="4" id="KW-1185">Reference proteome</keyword>
<dbReference type="EMBL" id="SIXI01000001">
    <property type="protein sequence ID" value="TBO34199.1"/>
    <property type="molecule type" value="Genomic_DNA"/>
</dbReference>
<comment type="similarity">
    <text evidence="1">Belongs to the UPF0229 family.</text>
</comment>
<protein>
    <recommendedName>
        <fullName evidence="1">UPF0229 protein EYS42_01815</fullName>
    </recommendedName>
</protein>
<evidence type="ECO:0000313" key="4">
    <source>
        <dbReference type="Proteomes" id="UP000292120"/>
    </source>
</evidence>
<dbReference type="Proteomes" id="UP000292120">
    <property type="component" value="Unassembled WGS sequence"/>
</dbReference>
<evidence type="ECO:0000313" key="3">
    <source>
        <dbReference type="EMBL" id="TBO34199.1"/>
    </source>
</evidence>
<dbReference type="PANTHER" id="PTHR30510">
    <property type="entry name" value="UPF0229 PROTEIN YEAH"/>
    <property type="match status" value="1"/>
</dbReference>
<name>A0A4Q9H1Y7_9BURK</name>
<dbReference type="InterPro" id="IPR006698">
    <property type="entry name" value="UPF0229"/>
</dbReference>
<evidence type="ECO:0000256" key="1">
    <source>
        <dbReference type="HAMAP-Rule" id="MF_01232"/>
    </source>
</evidence>
<dbReference type="NCBIfam" id="NF003707">
    <property type="entry name" value="PRK05325.1-2"/>
    <property type="match status" value="1"/>
</dbReference>